<comment type="similarity">
    <text evidence="1">Belongs to the calycin superfamily. Fatty-acid binding protein (FABP) family.</text>
</comment>
<proteinExistence type="inferred from homology"/>
<evidence type="ECO:0000256" key="1">
    <source>
        <dbReference type="ARBA" id="ARBA00008390"/>
    </source>
</evidence>
<dbReference type="CDD" id="cd00742">
    <property type="entry name" value="FABP"/>
    <property type="match status" value="1"/>
</dbReference>
<accession>A0ABQ7QE97</accession>
<dbReference type="InterPro" id="IPR012674">
    <property type="entry name" value="Calycin"/>
</dbReference>
<reference evidence="2 3" key="1">
    <citation type="submission" date="2021-06" db="EMBL/GenBank/DDBJ databases">
        <title>A haploid diamondback moth (Plutella xylostella L.) genome assembly resolves 31 chromosomes and identifies a diamide resistance mutation.</title>
        <authorList>
            <person name="Ward C.M."/>
            <person name="Perry K.D."/>
            <person name="Baker G."/>
            <person name="Powis K."/>
            <person name="Heckel D.G."/>
            <person name="Baxter S.W."/>
        </authorList>
    </citation>
    <scope>NUCLEOTIDE SEQUENCE [LARGE SCALE GENOMIC DNA]</scope>
    <source>
        <strain evidence="2 3">LV</strain>
        <tissue evidence="2">Single pupa</tissue>
    </source>
</reference>
<dbReference type="Proteomes" id="UP000823941">
    <property type="component" value="Chromosome 16"/>
</dbReference>
<keyword evidence="3" id="KW-1185">Reference proteome</keyword>
<sequence>MAEKQDWEENTEHIEQCCENIQEHSESEAKCTENIEKYLGNRYVLVNSENFDEFLRFLGYGYLYRTAALRLKPSHVLSRNPDGSYTFAMDSILISTSITFKLAEQFIEKKPPDGVEVKTVITIEGNVMTQTQLEEGGRVTQIVRTFYTDKMISETTVEGWDKILIRTFVLVPQ</sequence>
<protein>
    <submittedName>
        <fullName evidence="2">Uncharacterized protein</fullName>
    </submittedName>
</protein>
<dbReference type="SUPFAM" id="SSF50814">
    <property type="entry name" value="Lipocalins"/>
    <property type="match status" value="1"/>
</dbReference>
<comment type="caution">
    <text evidence="2">The sequence shown here is derived from an EMBL/GenBank/DDBJ whole genome shotgun (WGS) entry which is preliminary data.</text>
</comment>
<dbReference type="PANTHER" id="PTHR11955">
    <property type="entry name" value="FATTY ACID BINDING PROTEIN"/>
    <property type="match status" value="1"/>
</dbReference>
<dbReference type="InterPro" id="IPR031259">
    <property type="entry name" value="ILBP"/>
</dbReference>
<evidence type="ECO:0000313" key="2">
    <source>
        <dbReference type="EMBL" id="KAG7303380.1"/>
    </source>
</evidence>
<organism evidence="2 3">
    <name type="scientific">Plutella xylostella</name>
    <name type="common">Diamondback moth</name>
    <name type="synonym">Plutella maculipennis</name>
    <dbReference type="NCBI Taxonomy" id="51655"/>
    <lineage>
        <taxon>Eukaryota</taxon>
        <taxon>Metazoa</taxon>
        <taxon>Ecdysozoa</taxon>
        <taxon>Arthropoda</taxon>
        <taxon>Hexapoda</taxon>
        <taxon>Insecta</taxon>
        <taxon>Pterygota</taxon>
        <taxon>Neoptera</taxon>
        <taxon>Endopterygota</taxon>
        <taxon>Lepidoptera</taxon>
        <taxon>Glossata</taxon>
        <taxon>Ditrysia</taxon>
        <taxon>Yponomeutoidea</taxon>
        <taxon>Plutellidae</taxon>
        <taxon>Plutella</taxon>
    </lineage>
</organism>
<gene>
    <name evidence="2" type="ORF">JYU34_011871</name>
</gene>
<dbReference type="Gene3D" id="2.40.128.20">
    <property type="match status" value="1"/>
</dbReference>
<name>A0ABQ7QE97_PLUXY</name>
<evidence type="ECO:0000313" key="3">
    <source>
        <dbReference type="Proteomes" id="UP000823941"/>
    </source>
</evidence>
<dbReference type="EMBL" id="JAHIBW010000016">
    <property type="protein sequence ID" value="KAG7303380.1"/>
    <property type="molecule type" value="Genomic_DNA"/>
</dbReference>